<dbReference type="InterPro" id="IPR014347">
    <property type="entry name" value="Tautomerase/MIF_sf"/>
</dbReference>
<evidence type="ECO:0000313" key="2">
    <source>
        <dbReference type="Proteomes" id="UP001059745"/>
    </source>
</evidence>
<dbReference type="PANTHER" id="PTHR38460">
    <property type="entry name" value="TAUTOMERASE YOLI-RELATED"/>
    <property type="match status" value="1"/>
</dbReference>
<dbReference type="PANTHER" id="PTHR38460:SF1">
    <property type="entry name" value="TAUTOMERASE YOLI-RELATED"/>
    <property type="match status" value="1"/>
</dbReference>
<organism evidence="1 2">
    <name type="scientific">Burkholderia gladioli</name>
    <name type="common">Pseudomonas marginata</name>
    <name type="synonym">Phytomonas marginata</name>
    <dbReference type="NCBI Taxonomy" id="28095"/>
    <lineage>
        <taxon>Bacteria</taxon>
        <taxon>Pseudomonadati</taxon>
        <taxon>Pseudomonadota</taxon>
        <taxon>Betaproteobacteria</taxon>
        <taxon>Burkholderiales</taxon>
        <taxon>Burkholderiaceae</taxon>
        <taxon>Burkholderia</taxon>
    </lineage>
</organism>
<dbReference type="Proteomes" id="UP001059745">
    <property type="component" value="Chromosome 2"/>
</dbReference>
<gene>
    <name evidence="1" type="ORF">NYZ96_21445</name>
</gene>
<accession>A0AB38U5U5</accession>
<dbReference type="SUPFAM" id="SSF55331">
    <property type="entry name" value="Tautomerase/MIF"/>
    <property type="match status" value="1"/>
</dbReference>
<dbReference type="Gene3D" id="3.30.429.10">
    <property type="entry name" value="Macrophage Migration Inhibitory Factor"/>
    <property type="match status" value="1"/>
</dbReference>
<dbReference type="EMBL" id="CP104215">
    <property type="protein sequence ID" value="UWX75321.1"/>
    <property type="molecule type" value="Genomic_DNA"/>
</dbReference>
<dbReference type="InterPro" id="IPR037479">
    <property type="entry name" value="Tauto_MSAD"/>
</dbReference>
<protein>
    <submittedName>
        <fullName evidence="1">Tautomerase family protein</fullName>
    </submittedName>
</protein>
<sequence>MRISTHCKARAGRYDSTQKMAIAEALNQSLVEVLGIPRGDRFVMLSEHGEDELFIDPDFMGMQRSDKAMIITVLLGAHRGQDDKTTLLAAERVEAHPDDVFAALVPVPNENFSFGRGIAQLMGGAPRW</sequence>
<dbReference type="Pfam" id="PF14552">
    <property type="entry name" value="Tautomerase_2"/>
    <property type="match status" value="1"/>
</dbReference>
<proteinExistence type="predicted"/>
<name>A0AB38U5U5_BURGA</name>
<dbReference type="RefSeq" id="WP_046580610.1">
    <property type="nucleotide sequence ID" value="NZ_CADEPW010000002.1"/>
</dbReference>
<reference evidence="1" key="1">
    <citation type="submission" date="2022-09" db="EMBL/GenBank/DDBJ databases">
        <title>Genomic of Burkholderia gladioli.</title>
        <authorList>
            <person name="Wu H."/>
        </authorList>
    </citation>
    <scope>NUCLEOTIDE SEQUENCE</scope>
    <source>
        <strain evidence="1">ZN-S4</strain>
    </source>
</reference>
<evidence type="ECO:0000313" key="1">
    <source>
        <dbReference type="EMBL" id="UWX75321.1"/>
    </source>
</evidence>
<dbReference type="AlphaFoldDB" id="A0AB38U5U5"/>